<dbReference type="EMBL" id="KZ819928">
    <property type="protein sequence ID" value="PWN50476.1"/>
    <property type="molecule type" value="Genomic_DNA"/>
</dbReference>
<gene>
    <name evidence="1" type="ORF">IE53DRAFT_374605</name>
</gene>
<evidence type="ECO:0000313" key="2">
    <source>
        <dbReference type="Proteomes" id="UP000245626"/>
    </source>
</evidence>
<reference evidence="1 2" key="1">
    <citation type="journal article" date="2018" name="Mol. Biol. Evol.">
        <title>Broad Genomic Sampling Reveals a Smut Pathogenic Ancestry of the Fungal Clade Ustilaginomycotina.</title>
        <authorList>
            <person name="Kijpornyongpan T."/>
            <person name="Mondo S.J."/>
            <person name="Barry K."/>
            <person name="Sandor L."/>
            <person name="Lee J."/>
            <person name="Lipzen A."/>
            <person name="Pangilinan J."/>
            <person name="LaButti K."/>
            <person name="Hainaut M."/>
            <person name="Henrissat B."/>
            <person name="Grigoriev I.V."/>
            <person name="Spatafora J.W."/>
            <person name="Aime M.C."/>
        </authorList>
    </citation>
    <scope>NUCLEOTIDE SEQUENCE [LARGE SCALE GENOMIC DNA]</scope>
    <source>
        <strain evidence="1 2">SA 807</strain>
    </source>
</reference>
<protein>
    <submittedName>
        <fullName evidence="1">FAD/NAD(P)-binding domain-containing protein</fullName>
    </submittedName>
</protein>
<proteinExistence type="predicted"/>
<organism evidence="1 2">
    <name type="scientific">Violaceomyces palustris</name>
    <dbReference type="NCBI Taxonomy" id="1673888"/>
    <lineage>
        <taxon>Eukaryota</taxon>
        <taxon>Fungi</taxon>
        <taxon>Dikarya</taxon>
        <taxon>Basidiomycota</taxon>
        <taxon>Ustilaginomycotina</taxon>
        <taxon>Ustilaginomycetes</taxon>
        <taxon>Violaceomycetales</taxon>
        <taxon>Violaceomycetaceae</taxon>
        <taxon>Violaceomyces</taxon>
    </lineage>
</organism>
<dbReference type="Proteomes" id="UP000245626">
    <property type="component" value="Unassembled WGS sequence"/>
</dbReference>
<sequence>MISSLARKSTVAVVGGSYVGLRFAKSLAASLPQTHKVVIVENNTHFNHLFTFPRFAVLPRGGEEKAFVPYSNVFDECPPGSGRVIQAKALSIHANEKANEPGYLQLDKEVDLDGEKVDRIPFDYLALATGTRLQVPWSMPSNDKTTGVKTLRETQDRVAKAKKIVIVGGGAVGVQVAFDISQLYQLGDDKVVTLVHSRDLIMNKFHPDLHKLVSTRLAEGGVQTKLGARVSLPASGYPDFKPGQFFKVELQNGDSIEGDLVLLCTGQTPRSDLLGSFSPSSITSGGFINVGPTLQVQAGQEIEAKAGNLDYKTSSLLDRIYALGDVADSGAPKTVRAAMGQVETVRANILASIKAGGKGAELKKFTPGPAGIHLTLGLVS</sequence>
<keyword evidence="2" id="KW-1185">Reference proteome</keyword>
<accession>A0ACD0NXH4</accession>
<evidence type="ECO:0000313" key="1">
    <source>
        <dbReference type="EMBL" id="PWN50476.1"/>
    </source>
</evidence>
<name>A0ACD0NXH4_9BASI</name>